<keyword evidence="3" id="KW-1185">Reference proteome</keyword>
<accession>A0A0D6L4I5</accession>
<dbReference type="Gene3D" id="3.40.50.150">
    <property type="entry name" value="Vaccinia Virus protein VP39"/>
    <property type="match status" value="1"/>
</dbReference>
<organism evidence="2 3">
    <name type="scientific">Ancylostoma ceylanicum</name>
    <dbReference type="NCBI Taxonomy" id="53326"/>
    <lineage>
        <taxon>Eukaryota</taxon>
        <taxon>Metazoa</taxon>
        <taxon>Ecdysozoa</taxon>
        <taxon>Nematoda</taxon>
        <taxon>Chromadorea</taxon>
        <taxon>Rhabditida</taxon>
        <taxon>Rhabditina</taxon>
        <taxon>Rhabditomorpha</taxon>
        <taxon>Strongyloidea</taxon>
        <taxon>Ancylostomatidae</taxon>
        <taxon>Ancylostomatinae</taxon>
        <taxon>Ancylostoma</taxon>
    </lineage>
</organism>
<keyword evidence="2" id="KW-0489">Methyltransferase</keyword>
<sequence length="258" mass="28793">MNTTDFDKAQGHWILARMGKRVLRPGGKELTYKLIDSLNITRQDHIAEFAPGLGFTATLALKHAPASYIGIDSDEKAVRYLKQKVAGNNIRFIQGNAADTQLPEGCTDKVFGEAMLTMHADHRKSEIIREAHRVLKKGGLYAIHELGLTPGHLDAAVKTAIQKDLAMAIRVNARPLTEAEWTALLEKEGFRVLKTEQSSMHLLEPARMIDDEGVFGVLKIGFNILIHPKAGKRILEMRKTFKKHQQHLHAIAIVSEKI</sequence>
<reference evidence="2 3" key="1">
    <citation type="submission" date="2013-05" db="EMBL/GenBank/DDBJ databases">
        <title>Draft genome of the parasitic nematode Anyclostoma ceylanicum.</title>
        <authorList>
            <person name="Mitreva M."/>
        </authorList>
    </citation>
    <scope>NUCLEOTIDE SEQUENCE [LARGE SCALE GENOMIC DNA]</scope>
</reference>
<dbReference type="CDD" id="cd02440">
    <property type="entry name" value="AdoMet_MTases"/>
    <property type="match status" value="1"/>
</dbReference>
<dbReference type="GO" id="GO:0008168">
    <property type="term" value="F:methyltransferase activity"/>
    <property type="evidence" value="ECO:0007669"/>
    <property type="project" value="UniProtKB-KW"/>
</dbReference>
<dbReference type="GO" id="GO:0032259">
    <property type="term" value="P:methylation"/>
    <property type="evidence" value="ECO:0007669"/>
    <property type="project" value="UniProtKB-KW"/>
</dbReference>
<dbReference type="AlphaFoldDB" id="A0A0D6L4I5"/>
<gene>
    <name evidence="2" type="ORF">ANCCEY_15061</name>
</gene>
<dbReference type="InterPro" id="IPR029063">
    <property type="entry name" value="SAM-dependent_MTases_sf"/>
</dbReference>
<evidence type="ECO:0000313" key="3">
    <source>
        <dbReference type="Proteomes" id="UP000054495"/>
    </source>
</evidence>
<name>A0A0D6L4I5_9BILA</name>
<dbReference type="InterPro" id="IPR041698">
    <property type="entry name" value="Methyltransf_25"/>
</dbReference>
<keyword evidence="2" id="KW-0808">Transferase</keyword>
<evidence type="ECO:0000259" key="1">
    <source>
        <dbReference type="Pfam" id="PF13649"/>
    </source>
</evidence>
<evidence type="ECO:0000313" key="2">
    <source>
        <dbReference type="EMBL" id="EPB65864.1"/>
    </source>
</evidence>
<dbReference type="EMBL" id="KE126935">
    <property type="protein sequence ID" value="EPB65864.1"/>
    <property type="molecule type" value="Genomic_DNA"/>
</dbReference>
<dbReference type="Pfam" id="PF13649">
    <property type="entry name" value="Methyltransf_25"/>
    <property type="match status" value="1"/>
</dbReference>
<dbReference type="SUPFAM" id="SSF53335">
    <property type="entry name" value="S-adenosyl-L-methionine-dependent methyltransferases"/>
    <property type="match status" value="1"/>
</dbReference>
<proteinExistence type="predicted"/>
<feature type="domain" description="Methyltransferase" evidence="1">
    <location>
        <begin position="46"/>
        <end position="139"/>
    </location>
</feature>
<dbReference type="Proteomes" id="UP000054495">
    <property type="component" value="Unassembled WGS sequence"/>
</dbReference>
<protein>
    <submittedName>
        <fullName evidence="2">Methyltransferase domain protein</fullName>
    </submittedName>
</protein>